<protein>
    <recommendedName>
        <fullName evidence="4">GH26 domain-containing protein</fullName>
    </recommendedName>
</protein>
<name>A0A7S1W7E2_NEODS</name>
<dbReference type="EMBL" id="HBGF01050410">
    <property type="protein sequence ID" value="CAD9152747.1"/>
    <property type="molecule type" value="Transcribed_RNA"/>
</dbReference>
<dbReference type="Gene3D" id="3.20.20.80">
    <property type="entry name" value="Glycosidases"/>
    <property type="match status" value="1"/>
</dbReference>
<dbReference type="InterPro" id="IPR022790">
    <property type="entry name" value="GH26_dom"/>
</dbReference>
<feature type="signal peptide" evidence="3">
    <location>
        <begin position="1"/>
        <end position="18"/>
    </location>
</feature>
<evidence type="ECO:0000256" key="2">
    <source>
        <dbReference type="ARBA" id="ARBA00023295"/>
    </source>
</evidence>
<proteinExistence type="predicted"/>
<gene>
    <name evidence="5" type="ORF">NDES1114_LOCUS33752</name>
</gene>
<dbReference type="GO" id="GO:0004553">
    <property type="term" value="F:hydrolase activity, hydrolyzing O-glycosyl compounds"/>
    <property type="evidence" value="ECO:0007669"/>
    <property type="project" value="InterPro"/>
</dbReference>
<reference evidence="5" key="1">
    <citation type="submission" date="2021-01" db="EMBL/GenBank/DDBJ databases">
        <authorList>
            <person name="Corre E."/>
            <person name="Pelletier E."/>
            <person name="Niang G."/>
            <person name="Scheremetjew M."/>
            <person name="Finn R."/>
            <person name="Kale V."/>
            <person name="Holt S."/>
            <person name="Cochrane G."/>
            <person name="Meng A."/>
            <person name="Brown T."/>
            <person name="Cohen L."/>
        </authorList>
    </citation>
    <scope>NUCLEOTIDE SEQUENCE</scope>
    <source>
        <strain evidence="5">CCAP 1951/1</strain>
    </source>
</reference>
<evidence type="ECO:0000313" key="5">
    <source>
        <dbReference type="EMBL" id="CAD9152747.1"/>
    </source>
</evidence>
<evidence type="ECO:0000256" key="3">
    <source>
        <dbReference type="SAM" id="SignalP"/>
    </source>
</evidence>
<evidence type="ECO:0000259" key="4">
    <source>
        <dbReference type="PROSITE" id="PS51764"/>
    </source>
</evidence>
<dbReference type="SUPFAM" id="SSF51445">
    <property type="entry name" value="(Trans)glycosidases"/>
    <property type="match status" value="1"/>
</dbReference>
<sequence>MAYLAVVAFLAIVAGCQGAAIFGTFTPQVKQGVFTNMNYWLGQADSGAGPQQALRIVEVGWQAPDPTTGHIAAIDDIRNAWGWSGAVPIVTWMPYGYKTWTSSTPNDDIVSGVYDDYIDAFLSQLRDRFVFEPNAVIKRLYLRFAPQPNGDWFPWSPFCPGCASNGQHINQTAASYKAMWQYVLSKVRDPKYNFTADTVQIVFDAATFSASGPVENFAPPSDLVHWFVMTGINWGNTLPGNSWVTPTQLFGSTLASLQAIAGGKPIGIASAGSTSVPKGVEGKSTWLTQLCTFVTTNGLKMMTYHNADSSTDVAVFGGSVGPGNFSSPVDAAWFRMYPAFRDCVAGPGFHGRNQTDPRYLSDAQFAGTS</sequence>
<keyword evidence="2" id="KW-0326">Glycosidase</keyword>
<feature type="domain" description="GH26" evidence="4">
    <location>
        <begin position="1"/>
        <end position="346"/>
    </location>
</feature>
<evidence type="ECO:0000256" key="1">
    <source>
        <dbReference type="ARBA" id="ARBA00022801"/>
    </source>
</evidence>
<dbReference type="InterPro" id="IPR017853">
    <property type="entry name" value="GH"/>
</dbReference>
<keyword evidence="1" id="KW-0378">Hydrolase</keyword>
<dbReference type="PROSITE" id="PS51764">
    <property type="entry name" value="GH26"/>
    <property type="match status" value="1"/>
</dbReference>
<dbReference type="AlphaFoldDB" id="A0A7S1W7E2"/>
<keyword evidence="3" id="KW-0732">Signal</keyword>
<organism evidence="5">
    <name type="scientific">Neobodo designis</name>
    <name type="common">Flagellated protozoan</name>
    <name type="synonym">Bodo designis</name>
    <dbReference type="NCBI Taxonomy" id="312471"/>
    <lineage>
        <taxon>Eukaryota</taxon>
        <taxon>Discoba</taxon>
        <taxon>Euglenozoa</taxon>
        <taxon>Kinetoplastea</taxon>
        <taxon>Metakinetoplastina</taxon>
        <taxon>Neobodonida</taxon>
        <taxon>Neobodo</taxon>
    </lineage>
</organism>
<accession>A0A7S1W7E2</accession>
<feature type="chain" id="PRO_5030826461" description="GH26 domain-containing protein" evidence="3">
    <location>
        <begin position="19"/>
        <end position="369"/>
    </location>
</feature>